<dbReference type="Gene3D" id="3.10.310.30">
    <property type="match status" value="1"/>
</dbReference>
<dbReference type="OrthoDB" id="9809852at2"/>
<evidence type="ECO:0000313" key="9">
    <source>
        <dbReference type="EMBL" id="AFY80434.1"/>
    </source>
</evidence>
<keyword evidence="4" id="KW-0378">Hydrolase</keyword>
<reference evidence="9 10" key="1">
    <citation type="submission" date="2012-06" db="EMBL/GenBank/DDBJ databases">
        <title>Finished chromosome of genome of Oscillatoria acuminata PCC 6304.</title>
        <authorList>
            <consortium name="US DOE Joint Genome Institute"/>
            <person name="Gugger M."/>
            <person name="Coursin T."/>
            <person name="Rippka R."/>
            <person name="Tandeau De Marsac N."/>
            <person name="Huntemann M."/>
            <person name="Wei C.-L."/>
            <person name="Han J."/>
            <person name="Detter J.C."/>
            <person name="Han C."/>
            <person name="Tapia R."/>
            <person name="Davenport K."/>
            <person name="Daligault H."/>
            <person name="Erkkila T."/>
            <person name="Gu W."/>
            <person name="Munk A.C.C."/>
            <person name="Teshima H."/>
            <person name="Xu Y."/>
            <person name="Chain P."/>
            <person name="Chen A."/>
            <person name="Krypides N."/>
            <person name="Mavromatis K."/>
            <person name="Markowitz V."/>
            <person name="Szeto E."/>
            <person name="Ivanova N."/>
            <person name="Mikhailova N."/>
            <person name="Ovchinnikova G."/>
            <person name="Pagani I."/>
            <person name="Pati A."/>
            <person name="Goodwin L."/>
            <person name="Peters L."/>
            <person name="Pitluck S."/>
            <person name="Woyke T."/>
            <person name="Kerfeld C."/>
        </authorList>
    </citation>
    <scope>NUCLEOTIDE SEQUENCE [LARGE SCALE GENOMIC DNA]</scope>
    <source>
        <strain evidence="9 10">PCC 6304</strain>
    </source>
</reference>
<evidence type="ECO:0000256" key="2">
    <source>
        <dbReference type="ARBA" id="ARBA00019841"/>
    </source>
</evidence>
<dbReference type="InterPro" id="IPR041122">
    <property type="entry name" value="RecJ_OB"/>
</dbReference>
<evidence type="ECO:0000259" key="6">
    <source>
        <dbReference type="Pfam" id="PF01368"/>
    </source>
</evidence>
<dbReference type="InterPro" id="IPR003156">
    <property type="entry name" value="DHHA1_dom"/>
</dbReference>
<proteinExistence type="inferred from homology"/>
<dbReference type="InterPro" id="IPR051673">
    <property type="entry name" value="SSDNA_exonuclease_RecJ"/>
</dbReference>
<sequence length="819" mass="90724">MNQQPVTWHLQQPVLPPEWFLEQVRQHLNSNSSGLSGQYAAALLWQRGIQDREELARFLNPQDYQPASPFDFGEEMSAGVDRLKLARTQGEKVAIWGDFDADGITATSVLWDGLGQFFTPNSQLTYFIPNRLTQSHGLNRSGINDLAASGTTLIVTCDTGSTNLDEIEYAHELGIDIIVTDHHTLPPSRPRVAAIINPRSLPATHPLAHLSGVAVAYKVVEALYSTLPEIPQEPLEGLLDLVAIGLIADLVQLSGDCRYLAQMGLKRLHQEWQKSPMERRRPGVGELLDLCKRSGDRPTDISFGIGPRINAVSRIHGDASFCVELLTTRDRRHAQKLAQDTELANSRRQAIQAEVDKQVQQKLDRLDLSTTGVIVLQDPQWPAGVLGLVAGKVAQEYARPTILLSTDSGNSEAETPQKTQLFSDSSDAASLTLARGSARSVQNIDLYELVKEQEHLLHRFGGHPFAAGLSLPVQNVPLFTEAINRLLKEKMGAVGGLGIPVIQADLRCTVIELGLNLFKELKILEPCGMGNRVPLLLIENCQFKNVWNAKVKDKKGRKIEYIKTEFQIWDESSETGFPGLWWGHYKEELPTVPCDAVVELDHNSFKKRYEVRLIAVRPRKAGTVVTSPEGGLPILDFRSNLIQKGEEKKDELDSSEGLNLDRTTSIVLETCPSSWEELHQWLDLAIQTQKTLTIAYPPPKPVSPLQVWYQLVGVAKYLSRTGQRATRGQVCSKLSISDRTLEIGIQALIAAGFQVKTMGESLQVISGPLTHPLGVGDRFSAAVEEEQFRRTYFYQVPLSTVQAIGRGRGDGEDGEDLQK</sequence>
<dbReference type="Pfam" id="PF02272">
    <property type="entry name" value="DHHA1"/>
    <property type="match status" value="1"/>
</dbReference>
<dbReference type="SUPFAM" id="SSF64182">
    <property type="entry name" value="DHH phosphoesterases"/>
    <property type="match status" value="1"/>
</dbReference>
<dbReference type="HOGENOM" id="CLU_009736_4_1_3"/>
<organism evidence="9 10">
    <name type="scientific">Oscillatoria acuminata PCC 6304</name>
    <dbReference type="NCBI Taxonomy" id="56110"/>
    <lineage>
        <taxon>Bacteria</taxon>
        <taxon>Bacillati</taxon>
        <taxon>Cyanobacteriota</taxon>
        <taxon>Cyanophyceae</taxon>
        <taxon>Oscillatoriophycideae</taxon>
        <taxon>Oscillatoriales</taxon>
        <taxon>Oscillatoriaceae</taxon>
        <taxon>Oscillatoria</taxon>
    </lineage>
</organism>
<dbReference type="Pfam" id="PF17768">
    <property type="entry name" value="RecJ_OB"/>
    <property type="match status" value="1"/>
</dbReference>
<dbReference type="EMBL" id="CP003607">
    <property type="protein sequence ID" value="AFY80434.1"/>
    <property type="molecule type" value="Genomic_DNA"/>
</dbReference>
<dbReference type="PATRIC" id="fig|56110.3.peg.839"/>
<gene>
    <name evidence="9" type="ORF">Oscil6304_0695</name>
</gene>
<keyword evidence="3" id="KW-0540">Nuclease</keyword>
<evidence type="ECO:0000256" key="1">
    <source>
        <dbReference type="ARBA" id="ARBA00005915"/>
    </source>
</evidence>
<dbReference type="GO" id="GO:0004527">
    <property type="term" value="F:exonuclease activity"/>
    <property type="evidence" value="ECO:0007669"/>
    <property type="project" value="UniProtKB-KW"/>
</dbReference>
<dbReference type="InterPro" id="IPR038763">
    <property type="entry name" value="DHH_sf"/>
</dbReference>
<name>K9TEI9_9CYAN</name>
<evidence type="ECO:0000313" key="10">
    <source>
        <dbReference type="Proteomes" id="UP000010367"/>
    </source>
</evidence>
<evidence type="ECO:0000256" key="5">
    <source>
        <dbReference type="ARBA" id="ARBA00022839"/>
    </source>
</evidence>
<dbReference type="PANTHER" id="PTHR30255:SF2">
    <property type="entry name" value="SINGLE-STRANDED-DNA-SPECIFIC EXONUCLEASE RECJ"/>
    <property type="match status" value="1"/>
</dbReference>
<evidence type="ECO:0000256" key="3">
    <source>
        <dbReference type="ARBA" id="ARBA00022722"/>
    </source>
</evidence>
<feature type="domain" description="DHHA1" evidence="7">
    <location>
        <begin position="372"/>
        <end position="489"/>
    </location>
</feature>
<dbReference type="Pfam" id="PF01368">
    <property type="entry name" value="DHH"/>
    <property type="match status" value="1"/>
</dbReference>
<dbReference type="STRING" id="56110.Oscil6304_0695"/>
<accession>K9TEI9</accession>
<dbReference type="RefSeq" id="WP_015147084.1">
    <property type="nucleotide sequence ID" value="NC_019693.1"/>
</dbReference>
<keyword evidence="5 9" id="KW-0269">Exonuclease</keyword>
<dbReference type="InterPro" id="IPR001667">
    <property type="entry name" value="DDH_dom"/>
</dbReference>
<dbReference type="KEGG" id="oac:Oscil6304_0695"/>
<feature type="domain" description="DDH" evidence="6">
    <location>
        <begin position="92"/>
        <end position="245"/>
    </location>
</feature>
<keyword evidence="10" id="KW-1185">Reference proteome</keyword>
<dbReference type="Proteomes" id="UP000010367">
    <property type="component" value="Chromosome"/>
</dbReference>
<dbReference type="eggNOG" id="COG0608">
    <property type="taxonomic scope" value="Bacteria"/>
</dbReference>
<feature type="domain" description="RecJ OB" evidence="8">
    <location>
        <begin position="505"/>
        <end position="614"/>
    </location>
</feature>
<evidence type="ECO:0000256" key="4">
    <source>
        <dbReference type="ARBA" id="ARBA00022801"/>
    </source>
</evidence>
<dbReference type="Gene3D" id="3.90.1640.30">
    <property type="match status" value="1"/>
</dbReference>
<dbReference type="GO" id="GO:0003676">
    <property type="term" value="F:nucleic acid binding"/>
    <property type="evidence" value="ECO:0007669"/>
    <property type="project" value="InterPro"/>
</dbReference>
<evidence type="ECO:0000259" key="8">
    <source>
        <dbReference type="Pfam" id="PF17768"/>
    </source>
</evidence>
<protein>
    <recommendedName>
        <fullName evidence="2">Single-stranded-DNA-specific exonuclease RecJ</fullName>
    </recommendedName>
</protein>
<dbReference type="PANTHER" id="PTHR30255">
    <property type="entry name" value="SINGLE-STRANDED-DNA-SPECIFIC EXONUCLEASE RECJ"/>
    <property type="match status" value="1"/>
</dbReference>
<evidence type="ECO:0000259" key="7">
    <source>
        <dbReference type="Pfam" id="PF02272"/>
    </source>
</evidence>
<comment type="similarity">
    <text evidence="1">Belongs to the RecJ family.</text>
</comment>
<dbReference type="InParanoid" id="K9TEI9"/>
<dbReference type="AlphaFoldDB" id="K9TEI9"/>